<dbReference type="Proteomes" id="UP000593567">
    <property type="component" value="Unassembled WGS sequence"/>
</dbReference>
<gene>
    <name evidence="2" type="ORF">EB796_020615</name>
</gene>
<dbReference type="EMBL" id="VXIV02003138">
    <property type="protein sequence ID" value="KAF6021076.1"/>
    <property type="molecule type" value="Genomic_DNA"/>
</dbReference>
<feature type="compositionally biased region" description="Low complexity" evidence="1">
    <location>
        <begin position="265"/>
        <end position="280"/>
    </location>
</feature>
<feature type="compositionally biased region" description="Polar residues" evidence="1">
    <location>
        <begin position="367"/>
        <end position="387"/>
    </location>
</feature>
<organism evidence="2 3">
    <name type="scientific">Bugula neritina</name>
    <name type="common">Brown bryozoan</name>
    <name type="synonym">Sertularia neritina</name>
    <dbReference type="NCBI Taxonomy" id="10212"/>
    <lineage>
        <taxon>Eukaryota</taxon>
        <taxon>Metazoa</taxon>
        <taxon>Spiralia</taxon>
        <taxon>Lophotrochozoa</taxon>
        <taxon>Bryozoa</taxon>
        <taxon>Gymnolaemata</taxon>
        <taxon>Cheilostomatida</taxon>
        <taxon>Flustrina</taxon>
        <taxon>Buguloidea</taxon>
        <taxon>Bugulidae</taxon>
        <taxon>Bugula</taxon>
    </lineage>
</organism>
<feature type="compositionally biased region" description="Polar residues" evidence="1">
    <location>
        <begin position="403"/>
        <end position="414"/>
    </location>
</feature>
<evidence type="ECO:0000256" key="1">
    <source>
        <dbReference type="SAM" id="MobiDB-lite"/>
    </source>
</evidence>
<proteinExistence type="predicted"/>
<evidence type="ECO:0000313" key="2">
    <source>
        <dbReference type="EMBL" id="KAF6021076.1"/>
    </source>
</evidence>
<sequence>MHLSENYYSCYSQIDCMAVWNWLSQVLKYIYSRFTNFENEKHDLVEHTTPVTSSHKSESTPGNSSDSCAPSIRLSRREKQVTCKDKKFSSKRQSAEFHSAAKVSAHRESALECYQTVTTLSVDLVPDFPDSLLPPAQEIATQPVTATEYKEMSSNGQHELVNTVQGTAGSSCTGSHGNVALSLTAEDTTPYNDTKLSAVSHEQGRQQPHPGKALESQTNEGRKIDNQANKRSRSRSLTPARRKQDMLGKGGPKRRSRSASRRLSDGSGSSATYVSANDDYSLSDDSSDVAIRCSLNSNSIPKKLEQFASARLDADDVFTKLKRRSAVHRQLSSPTKPGPLKALPLNIGLSETSPGTVGLLKTAPVKSEQNLESSTTRPSSRSKATSHQLKEISRRSTRRLFNYRSSDPNVNGDI</sequence>
<dbReference type="AlphaFoldDB" id="A0A7J7J600"/>
<feature type="region of interest" description="Disordered" evidence="1">
    <location>
        <begin position="198"/>
        <end position="285"/>
    </location>
</feature>
<feature type="region of interest" description="Disordered" evidence="1">
    <location>
        <begin position="46"/>
        <end position="71"/>
    </location>
</feature>
<protein>
    <submittedName>
        <fullName evidence="2">Uncharacterized protein</fullName>
    </submittedName>
</protein>
<feature type="region of interest" description="Disordered" evidence="1">
    <location>
        <begin position="363"/>
        <end position="414"/>
    </location>
</feature>
<feature type="compositionally biased region" description="Polar residues" evidence="1">
    <location>
        <begin position="49"/>
        <end position="68"/>
    </location>
</feature>
<evidence type="ECO:0000313" key="3">
    <source>
        <dbReference type="Proteomes" id="UP000593567"/>
    </source>
</evidence>
<comment type="caution">
    <text evidence="2">The sequence shown here is derived from an EMBL/GenBank/DDBJ whole genome shotgun (WGS) entry which is preliminary data.</text>
</comment>
<keyword evidence="3" id="KW-1185">Reference proteome</keyword>
<name>A0A7J7J600_BUGNE</name>
<reference evidence="2" key="1">
    <citation type="submission" date="2020-06" db="EMBL/GenBank/DDBJ databases">
        <title>Draft genome of Bugula neritina, a colonial animal packing powerful symbionts and potential medicines.</title>
        <authorList>
            <person name="Rayko M."/>
        </authorList>
    </citation>
    <scope>NUCLEOTIDE SEQUENCE [LARGE SCALE GENOMIC DNA]</scope>
    <source>
        <strain evidence="2">Kwan_BN1</strain>
    </source>
</reference>
<feature type="compositionally biased region" description="Basic residues" evidence="1">
    <location>
        <begin position="251"/>
        <end position="260"/>
    </location>
</feature>
<accession>A0A7J7J600</accession>